<evidence type="ECO:0000313" key="12">
    <source>
        <dbReference type="Proteomes" id="UP000324065"/>
    </source>
</evidence>
<dbReference type="GO" id="GO:0006508">
    <property type="term" value="P:proteolysis"/>
    <property type="evidence" value="ECO:0007669"/>
    <property type="project" value="InterPro"/>
</dbReference>
<dbReference type="Pfam" id="PF00768">
    <property type="entry name" value="Peptidase_S11"/>
    <property type="match status" value="1"/>
</dbReference>
<dbReference type="SUPFAM" id="SSF110997">
    <property type="entry name" value="Sporulation related repeat"/>
    <property type="match status" value="1"/>
</dbReference>
<evidence type="ECO:0000256" key="8">
    <source>
        <dbReference type="PIRSR" id="PIRSR618044-2"/>
    </source>
</evidence>
<gene>
    <name evidence="11" type="ORF">F1188_14340</name>
</gene>
<comment type="similarity">
    <text evidence="1 9">Belongs to the peptidase S11 family.</text>
</comment>
<protein>
    <submittedName>
        <fullName evidence="11">D-alanyl-D-alanine carboxypeptidase</fullName>
    </submittedName>
</protein>
<evidence type="ECO:0000256" key="4">
    <source>
        <dbReference type="ARBA" id="ARBA00022960"/>
    </source>
</evidence>
<evidence type="ECO:0000313" key="11">
    <source>
        <dbReference type="EMBL" id="KAA5604832.1"/>
    </source>
</evidence>
<evidence type="ECO:0000256" key="2">
    <source>
        <dbReference type="ARBA" id="ARBA00022729"/>
    </source>
</evidence>
<dbReference type="Proteomes" id="UP000324065">
    <property type="component" value="Unassembled WGS sequence"/>
</dbReference>
<dbReference type="GO" id="GO:0009252">
    <property type="term" value="P:peptidoglycan biosynthetic process"/>
    <property type="evidence" value="ECO:0007669"/>
    <property type="project" value="UniProtKB-KW"/>
</dbReference>
<dbReference type="Gene3D" id="3.40.710.10">
    <property type="entry name" value="DD-peptidase/beta-lactamase superfamily"/>
    <property type="match status" value="1"/>
</dbReference>
<dbReference type="Pfam" id="PF05036">
    <property type="entry name" value="SPOR"/>
    <property type="match status" value="1"/>
</dbReference>
<accession>A0A5M6I9I5</accession>
<feature type="active site" description="Acyl-ester intermediate" evidence="7">
    <location>
        <position position="40"/>
    </location>
</feature>
<evidence type="ECO:0000256" key="9">
    <source>
        <dbReference type="RuleBase" id="RU004016"/>
    </source>
</evidence>
<organism evidence="11 12">
    <name type="scientific">Roseospira marina</name>
    <dbReference type="NCBI Taxonomy" id="140057"/>
    <lineage>
        <taxon>Bacteria</taxon>
        <taxon>Pseudomonadati</taxon>
        <taxon>Pseudomonadota</taxon>
        <taxon>Alphaproteobacteria</taxon>
        <taxon>Rhodospirillales</taxon>
        <taxon>Rhodospirillaceae</taxon>
        <taxon>Roseospira</taxon>
    </lineage>
</organism>
<dbReference type="InterPro" id="IPR012338">
    <property type="entry name" value="Beta-lactam/transpept-like"/>
</dbReference>
<keyword evidence="2" id="KW-0732">Signal</keyword>
<feature type="binding site" evidence="8">
    <location>
        <position position="202"/>
    </location>
    <ligand>
        <name>substrate</name>
    </ligand>
</feature>
<feature type="active site" description="Proton acceptor" evidence="7">
    <location>
        <position position="43"/>
    </location>
</feature>
<keyword evidence="5" id="KW-0573">Peptidoglycan synthesis</keyword>
<keyword evidence="11" id="KW-0645">Protease</keyword>
<reference evidence="11 12" key="1">
    <citation type="submission" date="2019-09" db="EMBL/GenBank/DDBJ databases">
        <title>Genome sequence of Roseospira marina, one of the more divergent members of the non-sulfur purple photosynthetic bacterial family, the Rhodospirillaceae.</title>
        <authorList>
            <person name="Meyer T."/>
            <person name="Kyndt J."/>
        </authorList>
    </citation>
    <scope>NUCLEOTIDE SEQUENCE [LARGE SCALE GENOMIC DNA]</scope>
    <source>
        <strain evidence="11 12">DSM 15113</strain>
    </source>
</reference>
<feature type="domain" description="SPOR" evidence="10">
    <location>
        <begin position="350"/>
        <end position="435"/>
    </location>
</feature>
<evidence type="ECO:0000256" key="6">
    <source>
        <dbReference type="ARBA" id="ARBA00023316"/>
    </source>
</evidence>
<dbReference type="PROSITE" id="PS51724">
    <property type="entry name" value="SPOR"/>
    <property type="match status" value="1"/>
</dbReference>
<evidence type="ECO:0000256" key="7">
    <source>
        <dbReference type="PIRSR" id="PIRSR618044-1"/>
    </source>
</evidence>
<dbReference type="AlphaFoldDB" id="A0A5M6I9I5"/>
<evidence type="ECO:0000259" key="10">
    <source>
        <dbReference type="PROSITE" id="PS51724"/>
    </source>
</evidence>
<evidence type="ECO:0000256" key="3">
    <source>
        <dbReference type="ARBA" id="ARBA00022801"/>
    </source>
</evidence>
<dbReference type="SUPFAM" id="SSF56601">
    <property type="entry name" value="beta-lactamase/transpeptidase-like"/>
    <property type="match status" value="1"/>
</dbReference>
<comment type="caution">
    <text evidence="11">The sequence shown here is derived from an EMBL/GenBank/DDBJ whole genome shotgun (WGS) entry which is preliminary data.</text>
</comment>
<name>A0A5M6I9I5_9PROT</name>
<sequence>MLVFMLPGEASARYASIVVDAASGRIVHARHIDTRLYPASMTKMMTLYLLFEALDTGKLSLDSRLPVSARAAGQPPTKLGLPAGSTIAVRDAIRALVTRSANDIATVVAEAVGTTEVNFARMMTAKARSLGMRNTTFLNASGLPNSGQKSTARDMAILSLSLMRHFPHYYHYFGTESFRYGNRTIGTHNHLMKRYSGADGLKTGYIRASGFNIAFSATRNGRRLIGVVFGGRSARSRDDHMAELMDSGFRTIVQAGYSPNSGDRIRVVARPDLPSGVAPIPPALPPGKIAEPQIAAVPTTGLTDVIERLVVMPKPDPVGGEGDATTTAAMIVPAPRPDPAAAQDGAATGPETPGTWGIQVGAFSSLTSAEAAARDAAGLLAARPAGIKVRVIPHGIHEGKVYRARLLGMDSEEQARDACRDLRARQRSCLVVVPKGWTVASR</sequence>
<keyword evidence="12" id="KW-1185">Reference proteome</keyword>
<dbReference type="InterPro" id="IPR001967">
    <property type="entry name" value="Peptidase_S11_N"/>
</dbReference>
<dbReference type="InterPro" id="IPR018044">
    <property type="entry name" value="Peptidase_S11"/>
</dbReference>
<dbReference type="PANTHER" id="PTHR21581:SF6">
    <property type="entry name" value="TRAFFICKING PROTEIN PARTICLE COMPLEX SUBUNIT 12"/>
    <property type="match status" value="1"/>
</dbReference>
<feature type="active site" evidence="7">
    <location>
        <position position="100"/>
    </location>
</feature>
<evidence type="ECO:0000256" key="5">
    <source>
        <dbReference type="ARBA" id="ARBA00022984"/>
    </source>
</evidence>
<dbReference type="GO" id="GO:0008360">
    <property type="term" value="P:regulation of cell shape"/>
    <property type="evidence" value="ECO:0007669"/>
    <property type="project" value="UniProtKB-KW"/>
</dbReference>
<evidence type="ECO:0000256" key="1">
    <source>
        <dbReference type="ARBA" id="ARBA00007164"/>
    </source>
</evidence>
<dbReference type="PANTHER" id="PTHR21581">
    <property type="entry name" value="D-ALANYL-D-ALANINE CARBOXYPEPTIDASE"/>
    <property type="match status" value="1"/>
</dbReference>
<keyword evidence="3" id="KW-0378">Hydrolase</keyword>
<dbReference type="PRINTS" id="PR00725">
    <property type="entry name" value="DADACBPTASE1"/>
</dbReference>
<proteinExistence type="inferred from homology"/>
<dbReference type="InterPro" id="IPR036680">
    <property type="entry name" value="SPOR-like_sf"/>
</dbReference>
<keyword evidence="11" id="KW-0121">Carboxypeptidase</keyword>
<dbReference type="GO" id="GO:0009002">
    <property type="term" value="F:serine-type D-Ala-D-Ala carboxypeptidase activity"/>
    <property type="evidence" value="ECO:0007669"/>
    <property type="project" value="InterPro"/>
</dbReference>
<dbReference type="GO" id="GO:0071555">
    <property type="term" value="P:cell wall organization"/>
    <property type="evidence" value="ECO:0007669"/>
    <property type="project" value="UniProtKB-KW"/>
</dbReference>
<dbReference type="GO" id="GO:0042834">
    <property type="term" value="F:peptidoglycan binding"/>
    <property type="evidence" value="ECO:0007669"/>
    <property type="project" value="InterPro"/>
</dbReference>
<dbReference type="EMBL" id="VWPJ01000014">
    <property type="protein sequence ID" value="KAA5604832.1"/>
    <property type="molecule type" value="Genomic_DNA"/>
</dbReference>
<keyword evidence="4" id="KW-0133">Cell shape</keyword>
<keyword evidence="6" id="KW-0961">Cell wall biogenesis/degradation</keyword>
<dbReference type="OrthoDB" id="9795979at2"/>
<dbReference type="InterPro" id="IPR007730">
    <property type="entry name" value="SPOR-like_dom"/>
</dbReference>
<dbReference type="Gene3D" id="3.30.70.1070">
    <property type="entry name" value="Sporulation related repeat"/>
    <property type="match status" value="1"/>
</dbReference>